<evidence type="ECO:0000256" key="5">
    <source>
        <dbReference type="ARBA" id="ARBA00022475"/>
    </source>
</evidence>
<keyword evidence="7 13" id="KW-1005">Bacterial flagellum biogenesis</keyword>
<keyword evidence="5 13" id="KW-1003">Cell membrane</keyword>
<feature type="compositionally biased region" description="Basic and acidic residues" evidence="14">
    <location>
        <begin position="228"/>
        <end position="240"/>
    </location>
</feature>
<feature type="compositionally biased region" description="Basic residues" evidence="14">
    <location>
        <begin position="241"/>
        <end position="253"/>
    </location>
</feature>
<evidence type="ECO:0000256" key="14">
    <source>
        <dbReference type="SAM" id="MobiDB-lite"/>
    </source>
</evidence>
<dbReference type="Gene3D" id="3.40.1690.10">
    <property type="entry name" value="secretion proteins EscU"/>
    <property type="match status" value="1"/>
</dbReference>
<dbReference type="GO" id="GO:0044780">
    <property type="term" value="P:bacterial-type flagellum assembly"/>
    <property type="evidence" value="ECO:0007669"/>
    <property type="project" value="InterPro"/>
</dbReference>
<keyword evidence="10 13" id="KW-0472">Membrane</keyword>
<keyword evidence="4 13" id="KW-0813">Transport</keyword>
<gene>
    <name evidence="13" type="primary">flhB</name>
    <name evidence="15" type="ORF">AL504_06430</name>
</gene>
<dbReference type="Pfam" id="PF01312">
    <property type="entry name" value="Bac_export_2"/>
    <property type="match status" value="1"/>
</dbReference>
<evidence type="ECO:0000256" key="12">
    <source>
        <dbReference type="ARBA" id="ARBA00025078"/>
    </source>
</evidence>
<evidence type="ECO:0000256" key="3">
    <source>
        <dbReference type="ARBA" id="ARBA00021622"/>
    </source>
</evidence>
<reference evidence="16" key="1">
    <citation type="submission" date="2015-12" db="EMBL/GenBank/DDBJ databases">
        <title>FDA dAtabase for Regulatory Grade micrObial Sequences (FDA-ARGOS): Supporting development and validation of Infectious Disease Dx tests.</title>
        <authorList>
            <person name="Case J."/>
            <person name="Tallon L."/>
            <person name="Sadzewicz L."/>
            <person name="Sengamalay N."/>
            <person name="Ott S."/>
            <person name="Godinez A."/>
            <person name="Nagaraj S."/>
            <person name="Nadendla S."/>
            <person name="Sichtig H."/>
        </authorList>
    </citation>
    <scope>NUCLEOTIDE SEQUENCE [LARGE SCALE GENOMIC DNA]</scope>
    <source>
        <strain evidence="16">FDAARGOS_147</strain>
    </source>
</reference>
<dbReference type="NCBIfam" id="TIGR00328">
    <property type="entry name" value="flhB"/>
    <property type="match status" value="1"/>
</dbReference>
<dbReference type="PANTHER" id="PTHR30531:SF12">
    <property type="entry name" value="FLAGELLAR BIOSYNTHETIC PROTEIN FLHB"/>
    <property type="match status" value="1"/>
</dbReference>
<evidence type="ECO:0000256" key="10">
    <source>
        <dbReference type="ARBA" id="ARBA00023136"/>
    </source>
</evidence>
<evidence type="ECO:0000256" key="6">
    <source>
        <dbReference type="ARBA" id="ARBA00022692"/>
    </source>
</evidence>
<evidence type="ECO:0000256" key="1">
    <source>
        <dbReference type="ARBA" id="ARBA00004651"/>
    </source>
</evidence>
<evidence type="ECO:0000256" key="7">
    <source>
        <dbReference type="ARBA" id="ARBA00022795"/>
    </source>
</evidence>
<feature type="transmembrane region" description="Helical" evidence="13">
    <location>
        <begin position="187"/>
        <end position="214"/>
    </location>
</feature>
<feature type="transmembrane region" description="Helical" evidence="13">
    <location>
        <begin position="146"/>
        <end position="167"/>
    </location>
</feature>
<comment type="similarity">
    <text evidence="2 13">Belongs to the type III secretion exporter family.</text>
</comment>
<dbReference type="GO" id="GO:0005886">
    <property type="term" value="C:plasma membrane"/>
    <property type="evidence" value="ECO:0007669"/>
    <property type="project" value="UniProtKB-SubCell"/>
</dbReference>
<dbReference type="InterPro" id="IPR006136">
    <property type="entry name" value="FlhB"/>
</dbReference>
<proteinExistence type="inferred from homology"/>
<dbReference type="AlphaFoldDB" id="A0A0X8NWM6"/>
<feature type="region of interest" description="Disordered" evidence="14">
    <location>
        <begin position="228"/>
        <end position="253"/>
    </location>
</feature>
<dbReference type="GO" id="GO:0009306">
    <property type="term" value="P:protein secretion"/>
    <property type="evidence" value="ECO:0007669"/>
    <property type="project" value="InterPro"/>
</dbReference>
<evidence type="ECO:0000256" key="9">
    <source>
        <dbReference type="ARBA" id="ARBA00022989"/>
    </source>
</evidence>
<feature type="compositionally biased region" description="Basic and acidic residues" evidence="14">
    <location>
        <begin position="7"/>
        <end position="25"/>
    </location>
</feature>
<dbReference type="RefSeq" id="WP_061071534.1">
    <property type="nucleotide sequence ID" value="NZ_CP014060.2"/>
</dbReference>
<dbReference type="FunFam" id="3.40.1690.10:FF:000001">
    <property type="entry name" value="Flagellar biosynthetic protein FlhB"/>
    <property type="match status" value="1"/>
</dbReference>
<evidence type="ECO:0000313" key="16">
    <source>
        <dbReference type="Proteomes" id="UP000060602"/>
    </source>
</evidence>
<evidence type="ECO:0000256" key="8">
    <source>
        <dbReference type="ARBA" id="ARBA00022927"/>
    </source>
</evidence>
<name>A0A0X8NWM6_ALCXX</name>
<dbReference type="InterPro" id="IPR006135">
    <property type="entry name" value="T3SS_substrate_exporter"/>
</dbReference>
<keyword evidence="15" id="KW-0282">Flagellum</keyword>
<dbReference type="InterPro" id="IPR029025">
    <property type="entry name" value="T3SS_substrate_exporter_C"/>
</dbReference>
<keyword evidence="15" id="KW-0966">Cell projection</keyword>
<evidence type="ECO:0000256" key="11">
    <source>
        <dbReference type="ARBA" id="ARBA00023225"/>
    </source>
</evidence>
<comment type="function">
    <text evidence="12 13">Required for formation of the rod structure in the basal body of the flagellar apparatus. Together with FliI and FliH, may constitute the export apparatus of flagellin.</text>
</comment>
<evidence type="ECO:0000256" key="13">
    <source>
        <dbReference type="RuleBase" id="RU364091"/>
    </source>
</evidence>
<keyword evidence="8 13" id="KW-0653">Protein transport</keyword>
<comment type="subcellular location">
    <subcellularLocation>
        <location evidence="1">Cell membrane</location>
        <topology evidence="1">Multi-pass membrane protein</topology>
    </subcellularLocation>
</comment>
<keyword evidence="11 13" id="KW-1006">Bacterial flagellum protein export</keyword>
<accession>A0A0X8NWM6</accession>
<dbReference type="SUPFAM" id="SSF160544">
    <property type="entry name" value="EscU C-terminal domain-like"/>
    <property type="match status" value="1"/>
</dbReference>
<dbReference type="PRINTS" id="PR00950">
    <property type="entry name" value="TYPE3IMSPROT"/>
</dbReference>
<protein>
    <recommendedName>
        <fullName evidence="3 13">Flagellar biosynthetic protein FlhB</fullName>
    </recommendedName>
</protein>
<dbReference type="EMBL" id="CP014060">
    <property type="protein sequence ID" value="AMG35701.1"/>
    <property type="molecule type" value="Genomic_DNA"/>
</dbReference>
<feature type="transmembrane region" description="Helical" evidence="13">
    <location>
        <begin position="36"/>
        <end position="57"/>
    </location>
</feature>
<sequence>MAEESDLEKTEAASPRRLEKAREEGQIARSRELGTFMMLAAGVAAIWAGGGTIYQGLSGVLRNGLAFDQRVVADPGVMVEQAVNGFGHALMVILPIFGLLAVIAVLSSVLLGGIVISGKPLSPNFSKLSLFAGLKRMFSSQTVVELIKALAKALLVGGVAVWIIWRYHDDMLGLMHVAPAAALTKALSLVAMCCAFIVASLLVIVMLDVPWQIWSHLKKLRMSKEDVRQEHKESEGDPHTKARIRQQQRQAARRRMMSEVPKADVVVTNPTHYAVALKYEEDKNGAPRVLAKGTGLVAAKIRELAAEHRIPTLEAPPLARALYQHVELGHEIPAELYTAVAEVLAWVFQLRSWRSGWGGEPTAPKSLPVPAALDPQAKTAAQGV</sequence>
<feature type="region of interest" description="Disordered" evidence="14">
    <location>
        <begin position="364"/>
        <end position="384"/>
    </location>
</feature>
<evidence type="ECO:0000256" key="2">
    <source>
        <dbReference type="ARBA" id="ARBA00010690"/>
    </source>
</evidence>
<dbReference type="Proteomes" id="UP000060602">
    <property type="component" value="Chromosome"/>
</dbReference>
<evidence type="ECO:0000313" key="15">
    <source>
        <dbReference type="EMBL" id="AMG35701.1"/>
    </source>
</evidence>
<evidence type="ECO:0000256" key="4">
    <source>
        <dbReference type="ARBA" id="ARBA00022448"/>
    </source>
</evidence>
<feature type="region of interest" description="Disordered" evidence="14">
    <location>
        <begin position="1"/>
        <end position="25"/>
    </location>
</feature>
<keyword evidence="6 13" id="KW-0812">Transmembrane</keyword>
<keyword evidence="15" id="KW-0969">Cilium</keyword>
<keyword evidence="9 13" id="KW-1133">Transmembrane helix</keyword>
<dbReference type="PANTHER" id="PTHR30531">
    <property type="entry name" value="FLAGELLAR BIOSYNTHETIC PROTEIN FLHB"/>
    <property type="match status" value="1"/>
</dbReference>
<feature type="transmembrane region" description="Helical" evidence="13">
    <location>
        <begin position="92"/>
        <end position="116"/>
    </location>
</feature>
<organism evidence="15 16">
    <name type="scientific">Alcaligenes xylosoxydans xylosoxydans</name>
    <name type="common">Achromobacter xylosoxidans</name>
    <dbReference type="NCBI Taxonomy" id="85698"/>
    <lineage>
        <taxon>Bacteria</taxon>
        <taxon>Pseudomonadati</taxon>
        <taxon>Pseudomonadota</taxon>
        <taxon>Betaproteobacteria</taxon>
        <taxon>Burkholderiales</taxon>
        <taxon>Alcaligenaceae</taxon>
        <taxon>Achromobacter</taxon>
    </lineage>
</organism>